<protein>
    <recommendedName>
        <fullName evidence="5">Phytocyanin domain-containing protein</fullName>
    </recommendedName>
</protein>
<dbReference type="Proteomes" id="UP001279734">
    <property type="component" value="Unassembled WGS sequence"/>
</dbReference>
<evidence type="ECO:0000259" key="5">
    <source>
        <dbReference type="PROSITE" id="PS51485"/>
    </source>
</evidence>
<dbReference type="PROSITE" id="PS51485">
    <property type="entry name" value="PHYTOCYANIN"/>
    <property type="match status" value="1"/>
</dbReference>
<feature type="compositionally biased region" description="Polar residues" evidence="3">
    <location>
        <begin position="139"/>
        <end position="148"/>
    </location>
</feature>
<dbReference type="InterPro" id="IPR008972">
    <property type="entry name" value="Cupredoxin"/>
</dbReference>
<proteinExistence type="predicted"/>
<feature type="region of interest" description="Disordered" evidence="3">
    <location>
        <begin position="123"/>
        <end position="156"/>
    </location>
</feature>
<evidence type="ECO:0000256" key="2">
    <source>
        <dbReference type="ARBA" id="ARBA00023180"/>
    </source>
</evidence>
<sequence>MSKTLFLLHLVMVISLQFVGRSSATVYTVGDSAGWDISTDLDSWVKGKTFAVGDALLFQYSSYHSLSELTKSNYEDCNTTVPLQSYTGGNTSVPLTEAGNRYFACGNKLHCLGGMKLKVHVDSNQAPSPAPAAQQGGSLPNTSKTNNPSTSVQSSSSVALPNLPIAPLLLLLLFKFYLVR</sequence>
<dbReference type="InterPro" id="IPR039391">
    <property type="entry name" value="Phytocyanin-like"/>
</dbReference>
<dbReference type="SUPFAM" id="SSF49503">
    <property type="entry name" value="Cupredoxins"/>
    <property type="match status" value="1"/>
</dbReference>
<dbReference type="EMBL" id="BSYO01000034">
    <property type="protein sequence ID" value="GMH28587.1"/>
    <property type="molecule type" value="Genomic_DNA"/>
</dbReference>
<evidence type="ECO:0000313" key="6">
    <source>
        <dbReference type="EMBL" id="GMH28587.1"/>
    </source>
</evidence>
<dbReference type="Gene3D" id="2.60.40.420">
    <property type="entry name" value="Cupredoxins - blue copper proteins"/>
    <property type="match status" value="1"/>
</dbReference>
<dbReference type="PANTHER" id="PTHR33021:SF70">
    <property type="entry name" value="PHYTOCYANIN DOMAIN-CONTAINING PROTEIN"/>
    <property type="match status" value="1"/>
</dbReference>
<dbReference type="AlphaFoldDB" id="A0AAD3Y3V7"/>
<feature type="chain" id="PRO_5042063750" description="Phytocyanin domain-containing protein" evidence="4">
    <location>
        <begin position="25"/>
        <end position="180"/>
    </location>
</feature>
<reference evidence="6" key="1">
    <citation type="submission" date="2023-05" db="EMBL/GenBank/DDBJ databases">
        <title>Nepenthes gracilis genome sequencing.</title>
        <authorList>
            <person name="Fukushima K."/>
        </authorList>
    </citation>
    <scope>NUCLEOTIDE SEQUENCE</scope>
    <source>
        <strain evidence="6">SING2019-196</strain>
    </source>
</reference>
<evidence type="ECO:0000313" key="7">
    <source>
        <dbReference type="Proteomes" id="UP001279734"/>
    </source>
</evidence>
<dbReference type="InterPro" id="IPR003245">
    <property type="entry name" value="Phytocyanin_dom"/>
</dbReference>
<dbReference type="PANTHER" id="PTHR33021">
    <property type="entry name" value="BLUE COPPER PROTEIN"/>
    <property type="match status" value="1"/>
</dbReference>
<dbReference type="FunFam" id="2.60.40.420:FF:000003">
    <property type="entry name" value="Blue copper"/>
    <property type="match status" value="1"/>
</dbReference>
<evidence type="ECO:0000256" key="3">
    <source>
        <dbReference type="SAM" id="MobiDB-lite"/>
    </source>
</evidence>
<evidence type="ECO:0000256" key="1">
    <source>
        <dbReference type="ARBA" id="ARBA00022723"/>
    </source>
</evidence>
<dbReference type="CDD" id="cd04216">
    <property type="entry name" value="Phytocyanin"/>
    <property type="match status" value="1"/>
</dbReference>
<feature type="domain" description="Phytocyanin" evidence="5">
    <location>
        <begin position="25"/>
        <end position="123"/>
    </location>
</feature>
<dbReference type="GO" id="GO:0009055">
    <property type="term" value="F:electron transfer activity"/>
    <property type="evidence" value="ECO:0007669"/>
    <property type="project" value="InterPro"/>
</dbReference>
<keyword evidence="2" id="KW-0325">Glycoprotein</keyword>
<keyword evidence="4" id="KW-0732">Signal</keyword>
<keyword evidence="7" id="KW-1185">Reference proteome</keyword>
<feature type="signal peptide" evidence="4">
    <location>
        <begin position="1"/>
        <end position="24"/>
    </location>
</feature>
<gene>
    <name evidence="6" type="ORF">Nepgr_030430</name>
</gene>
<evidence type="ECO:0000256" key="4">
    <source>
        <dbReference type="SAM" id="SignalP"/>
    </source>
</evidence>
<organism evidence="6 7">
    <name type="scientific">Nepenthes gracilis</name>
    <name type="common">Slender pitcher plant</name>
    <dbReference type="NCBI Taxonomy" id="150966"/>
    <lineage>
        <taxon>Eukaryota</taxon>
        <taxon>Viridiplantae</taxon>
        <taxon>Streptophyta</taxon>
        <taxon>Embryophyta</taxon>
        <taxon>Tracheophyta</taxon>
        <taxon>Spermatophyta</taxon>
        <taxon>Magnoliopsida</taxon>
        <taxon>eudicotyledons</taxon>
        <taxon>Gunneridae</taxon>
        <taxon>Pentapetalae</taxon>
        <taxon>Caryophyllales</taxon>
        <taxon>Nepenthaceae</taxon>
        <taxon>Nepenthes</taxon>
    </lineage>
</organism>
<accession>A0AAD3Y3V7</accession>
<dbReference type="GO" id="GO:0005886">
    <property type="term" value="C:plasma membrane"/>
    <property type="evidence" value="ECO:0007669"/>
    <property type="project" value="TreeGrafter"/>
</dbReference>
<dbReference type="Pfam" id="PF02298">
    <property type="entry name" value="Cu_bind_like"/>
    <property type="match status" value="1"/>
</dbReference>
<feature type="compositionally biased region" description="Low complexity" evidence="3">
    <location>
        <begin position="125"/>
        <end position="138"/>
    </location>
</feature>
<name>A0AAD3Y3V7_NEPGR</name>
<comment type="caution">
    <text evidence="6">The sequence shown here is derived from an EMBL/GenBank/DDBJ whole genome shotgun (WGS) entry which is preliminary data.</text>
</comment>
<keyword evidence="1" id="KW-0479">Metal-binding</keyword>
<dbReference type="GO" id="GO:0046872">
    <property type="term" value="F:metal ion binding"/>
    <property type="evidence" value="ECO:0007669"/>
    <property type="project" value="UniProtKB-KW"/>
</dbReference>